<evidence type="ECO:0000313" key="2">
    <source>
        <dbReference type="Proteomes" id="UP000634136"/>
    </source>
</evidence>
<accession>A0A834X7G6</accession>
<dbReference type="OrthoDB" id="1436518at2759"/>
<evidence type="ECO:0000313" key="1">
    <source>
        <dbReference type="EMBL" id="KAF7839395.1"/>
    </source>
</evidence>
<sequence>MDAKLAALDAKLEALDSKLEAVLFTADAKVLTLLIKKEFGTWAVKDILPIGEALDRRGIEVEGNRLSMHKNWQPPSHRFLNLNVDASVKDNEPTQIGCVIRDFSRAAAWR</sequence>
<protein>
    <submittedName>
        <fullName evidence="1">Uncharacterized protein</fullName>
    </submittedName>
</protein>
<proteinExistence type="predicted"/>
<comment type="caution">
    <text evidence="1">The sequence shown here is derived from an EMBL/GenBank/DDBJ whole genome shotgun (WGS) entry which is preliminary data.</text>
</comment>
<dbReference type="AlphaFoldDB" id="A0A834X7G6"/>
<dbReference type="EMBL" id="JAAIUW010000003">
    <property type="protein sequence ID" value="KAF7839395.1"/>
    <property type="molecule type" value="Genomic_DNA"/>
</dbReference>
<keyword evidence="2" id="KW-1185">Reference proteome</keyword>
<name>A0A834X7G6_9FABA</name>
<dbReference type="Proteomes" id="UP000634136">
    <property type="component" value="Unassembled WGS sequence"/>
</dbReference>
<organism evidence="1 2">
    <name type="scientific">Senna tora</name>
    <dbReference type="NCBI Taxonomy" id="362788"/>
    <lineage>
        <taxon>Eukaryota</taxon>
        <taxon>Viridiplantae</taxon>
        <taxon>Streptophyta</taxon>
        <taxon>Embryophyta</taxon>
        <taxon>Tracheophyta</taxon>
        <taxon>Spermatophyta</taxon>
        <taxon>Magnoliopsida</taxon>
        <taxon>eudicotyledons</taxon>
        <taxon>Gunneridae</taxon>
        <taxon>Pentapetalae</taxon>
        <taxon>rosids</taxon>
        <taxon>fabids</taxon>
        <taxon>Fabales</taxon>
        <taxon>Fabaceae</taxon>
        <taxon>Caesalpinioideae</taxon>
        <taxon>Cassia clade</taxon>
        <taxon>Senna</taxon>
    </lineage>
</organism>
<gene>
    <name evidence="1" type="ORF">G2W53_007877</name>
</gene>
<reference evidence="1" key="1">
    <citation type="submission" date="2020-09" db="EMBL/GenBank/DDBJ databases">
        <title>Genome-Enabled Discovery of Anthraquinone Biosynthesis in Senna tora.</title>
        <authorList>
            <person name="Kang S.-H."/>
            <person name="Pandey R.P."/>
            <person name="Lee C.-M."/>
            <person name="Sim J.-S."/>
            <person name="Jeong J.-T."/>
            <person name="Choi B.-S."/>
            <person name="Jung M."/>
            <person name="Ginzburg D."/>
            <person name="Zhao K."/>
            <person name="Won S.Y."/>
            <person name="Oh T.-J."/>
            <person name="Yu Y."/>
            <person name="Kim N.-H."/>
            <person name="Lee O.R."/>
            <person name="Lee T.-H."/>
            <person name="Bashyal P."/>
            <person name="Kim T.-S."/>
            <person name="Lee W.-H."/>
            <person name="Kawkins C."/>
            <person name="Kim C.-K."/>
            <person name="Kim J.S."/>
            <person name="Ahn B.O."/>
            <person name="Rhee S.Y."/>
            <person name="Sohng J.K."/>
        </authorList>
    </citation>
    <scope>NUCLEOTIDE SEQUENCE</scope>
    <source>
        <tissue evidence="1">Leaf</tissue>
    </source>
</reference>